<keyword evidence="3" id="KW-1185">Reference proteome</keyword>
<dbReference type="Pfam" id="PF13490">
    <property type="entry name" value="zf-HC2"/>
    <property type="match status" value="1"/>
</dbReference>
<dbReference type="EMBL" id="CP116221">
    <property type="protein sequence ID" value="WCO01217.1"/>
    <property type="molecule type" value="Genomic_DNA"/>
</dbReference>
<dbReference type="RefSeq" id="WP_249993770.1">
    <property type="nucleotide sequence ID" value="NZ_CP116221.1"/>
</dbReference>
<organism evidence="2 3">
    <name type="scientific">Psychroserpens ponticola</name>
    <dbReference type="NCBI Taxonomy" id="2932268"/>
    <lineage>
        <taxon>Bacteria</taxon>
        <taxon>Pseudomonadati</taxon>
        <taxon>Bacteroidota</taxon>
        <taxon>Flavobacteriia</taxon>
        <taxon>Flavobacteriales</taxon>
        <taxon>Flavobacteriaceae</taxon>
        <taxon>Psychroserpens</taxon>
    </lineage>
</organism>
<dbReference type="SUPFAM" id="SSF48371">
    <property type="entry name" value="ARM repeat"/>
    <property type="match status" value="1"/>
</dbReference>
<reference evidence="2 3" key="1">
    <citation type="submission" date="2023-01" db="EMBL/GenBank/DDBJ databases">
        <title>Psychroserpens ponticola sp. nov., isolated from seawater.</title>
        <authorList>
            <person name="Kristyanto S."/>
            <person name="Jung J."/>
            <person name="Kim J.M."/>
            <person name="Jeon C.O."/>
        </authorList>
    </citation>
    <scope>NUCLEOTIDE SEQUENCE [LARGE SCALE GENOMIC DNA]</scope>
    <source>
        <strain evidence="2 3">MSW6</strain>
    </source>
</reference>
<sequence>MDCKNLEQHIVDYIDEQLSAEKSQQIANHIASCDNCKSIYEETKALFSAFKNVEEETPSDNLRTGFYKLLEEEKQLLDDRIVELPKQKKEFPWKQAFQIAASIIFMFGGYFLGSHNSKQIANNEISALQQETVELREDMMLAMIENQSPSKRIQAVSFTEDFVKPDVKILEALIGRMQYDGNMNVRLAAAEALSEFPKSTIVKEAFIKALTAQKDPSLQIAIIQFLVKIQEKRAIAPMQQLLEHEDTPNFVKDQVNDGISQII</sequence>
<dbReference type="InterPro" id="IPR027383">
    <property type="entry name" value="Znf_put"/>
</dbReference>
<dbReference type="InterPro" id="IPR016024">
    <property type="entry name" value="ARM-type_fold"/>
</dbReference>
<dbReference type="Proteomes" id="UP001202717">
    <property type="component" value="Chromosome"/>
</dbReference>
<accession>A0ABY7RWT4</accession>
<evidence type="ECO:0000259" key="1">
    <source>
        <dbReference type="Pfam" id="PF13490"/>
    </source>
</evidence>
<evidence type="ECO:0000313" key="3">
    <source>
        <dbReference type="Proteomes" id="UP001202717"/>
    </source>
</evidence>
<gene>
    <name evidence="2" type="ORF">MUN68_014245</name>
</gene>
<proteinExistence type="predicted"/>
<name>A0ABY7RWT4_9FLAO</name>
<dbReference type="InterPro" id="IPR011989">
    <property type="entry name" value="ARM-like"/>
</dbReference>
<protein>
    <submittedName>
        <fullName evidence="2">Zf-HC2 domain-containing protein</fullName>
    </submittedName>
</protein>
<evidence type="ECO:0000313" key="2">
    <source>
        <dbReference type="EMBL" id="WCO01217.1"/>
    </source>
</evidence>
<feature type="domain" description="Putative zinc-finger" evidence="1">
    <location>
        <begin position="3"/>
        <end position="36"/>
    </location>
</feature>
<dbReference type="Gene3D" id="1.25.10.10">
    <property type="entry name" value="Leucine-rich Repeat Variant"/>
    <property type="match status" value="1"/>
</dbReference>